<organism evidence="1 2">
    <name type="scientific">Hypsizygus marmoreus</name>
    <name type="common">White beech mushroom</name>
    <name type="synonym">Agaricus marmoreus</name>
    <dbReference type="NCBI Taxonomy" id="39966"/>
    <lineage>
        <taxon>Eukaryota</taxon>
        <taxon>Fungi</taxon>
        <taxon>Dikarya</taxon>
        <taxon>Basidiomycota</taxon>
        <taxon>Agaricomycotina</taxon>
        <taxon>Agaricomycetes</taxon>
        <taxon>Agaricomycetidae</taxon>
        <taxon>Agaricales</taxon>
        <taxon>Tricholomatineae</taxon>
        <taxon>Lyophyllaceae</taxon>
        <taxon>Hypsizygus</taxon>
    </lineage>
</organism>
<gene>
    <name evidence="1" type="ORF">Hypma_000838</name>
</gene>
<evidence type="ECO:0000313" key="1">
    <source>
        <dbReference type="EMBL" id="RDB17998.1"/>
    </source>
</evidence>
<proteinExistence type="predicted"/>
<dbReference type="InParanoid" id="A0A369J7V7"/>
<keyword evidence="2" id="KW-1185">Reference proteome</keyword>
<accession>A0A369J7V7</accession>
<evidence type="ECO:0000313" key="2">
    <source>
        <dbReference type="Proteomes" id="UP000076154"/>
    </source>
</evidence>
<comment type="caution">
    <text evidence="1">The sequence shown here is derived from an EMBL/GenBank/DDBJ whole genome shotgun (WGS) entry which is preliminary data.</text>
</comment>
<reference evidence="1" key="1">
    <citation type="submission" date="2018-04" db="EMBL/GenBank/DDBJ databases">
        <title>Whole genome sequencing of Hypsizygus marmoreus.</title>
        <authorList>
            <person name="Choi I.-G."/>
            <person name="Min B."/>
            <person name="Kim J.-G."/>
            <person name="Kim S."/>
            <person name="Oh Y.-L."/>
            <person name="Kong W.-S."/>
            <person name="Park H."/>
            <person name="Jeong J."/>
            <person name="Song E.-S."/>
        </authorList>
    </citation>
    <scope>NUCLEOTIDE SEQUENCE [LARGE SCALE GENOMIC DNA]</scope>
    <source>
        <strain evidence="1">51987-8</strain>
    </source>
</reference>
<protein>
    <submittedName>
        <fullName evidence="1">Uncharacterized protein</fullName>
    </submittedName>
</protein>
<sequence>MGLHSRSVLRAAPHLCLSLDSLPDFRSNLALSLGNLELDSMFSRCFPPIIRERYYLPSGAPGVAMFDIIFRQGHPE</sequence>
<dbReference type="AlphaFoldDB" id="A0A369J7V7"/>
<name>A0A369J7V7_HYPMA</name>
<dbReference type="Proteomes" id="UP000076154">
    <property type="component" value="Unassembled WGS sequence"/>
</dbReference>
<dbReference type="EMBL" id="LUEZ02000107">
    <property type="protein sequence ID" value="RDB17998.1"/>
    <property type="molecule type" value="Genomic_DNA"/>
</dbReference>